<evidence type="ECO:0000313" key="2">
    <source>
        <dbReference type="Proteomes" id="UP000314982"/>
    </source>
</evidence>
<dbReference type="AlphaFoldDB" id="A0A4W5PPG7"/>
<reference evidence="1" key="2">
    <citation type="submission" date="2025-08" db="UniProtKB">
        <authorList>
            <consortium name="Ensembl"/>
        </authorList>
    </citation>
    <scope>IDENTIFICATION</scope>
</reference>
<dbReference type="InterPro" id="IPR011992">
    <property type="entry name" value="EF-hand-dom_pair"/>
</dbReference>
<protein>
    <recommendedName>
        <fullName evidence="3">EF-hand domain-containing protein</fullName>
    </recommendedName>
</protein>
<proteinExistence type="predicted"/>
<accession>A0A4W5PPG7</accession>
<evidence type="ECO:0008006" key="3">
    <source>
        <dbReference type="Google" id="ProtNLM"/>
    </source>
</evidence>
<dbReference type="SUPFAM" id="SSF47473">
    <property type="entry name" value="EF-hand"/>
    <property type="match status" value="1"/>
</dbReference>
<dbReference type="STRING" id="62062.ENSHHUP00000063530"/>
<organism evidence="1 2">
    <name type="scientific">Hucho hucho</name>
    <name type="common">huchen</name>
    <dbReference type="NCBI Taxonomy" id="62062"/>
    <lineage>
        <taxon>Eukaryota</taxon>
        <taxon>Metazoa</taxon>
        <taxon>Chordata</taxon>
        <taxon>Craniata</taxon>
        <taxon>Vertebrata</taxon>
        <taxon>Euteleostomi</taxon>
        <taxon>Actinopterygii</taxon>
        <taxon>Neopterygii</taxon>
        <taxon>Teleostei</taxon>
        <taxon>Protacanthopterygii</taxon>
        <taxon>Salmoniformes</taxon>
        <taxon>Salmonidae</taxon>
        <taxon>Salmoninae</taxon>
        <taxon>Hucho</taxon>
    </lineage>
</organism>
<dbReference type="Ensembl" id="ENSHHUT00000065677.1">
    <property type="protein sequence ID" value="ENSHHUP00000063530.1"/>
    <property type="gene ID" value="ENSHHUG00000037540.1"/>
</dbReference>
<dbReference type="Gene3D" id="1.10.238.10">
    <property type="entry name" value="EF-hand"/>
    <property type="match status" value="1"/>
</dbReference>
<name>A0A4W5PPG7_9TELE</name>
<keyword evidence="2" id="KW-1185">Reference proteome</keyword>
<evidence type="ECO:0000313" key="1">
    <source>
        <dbReference type="Ensembl" id="ENSHHUP00000063530.1"/>
    </source>
</evidence>
<reference evidence="1" key="3">
    <citation type="submission" date="2025-09" db="UniProtKB">
        <authorList>
            <consortium name="Ensembl"/>
        </authorList>
    </citation>
    <scope>IDENTIFICATION</scope>
</reference>
<reference evidence="2" key="1">
    <citation type="submission" date="2018-06" db="EMBL/GenBank/DDBJ databases">
        <title>Genome assembly of Danube salmon.</title>
        <authorList>
            <person name="Macqueen D.J."/>
            <person name="Gundappa M.K."/>
        </authorList>
    </citation>
    <scope>NUCLEOTIDE SEQUENCE [LARGE SCALE GENOMIC DNA]</scope>
</reference>
<sequence length="96" mass="10908">MAGNQGGDGSPGECHYALMRITMVTGVRLNEQPGDLEARRGSTRDIFADMTIDFDNFVACVMRLEMMFKVFKKLDMDDSGFIELDFYQVRTLNRSL</sequence>
<dbReference type="Proteomes" id="UP000314982">
    <property type="component" value="Unassembled WGS sequence"/>
</dbReference>